<organism evidence="1 2">
    <name type="scientific">Stichopus japonicus</name>
    <name type="common">Sea cucumber</name>
    <dbReference type="NCBI Taxonomy" id="307972"/>
    <lineage>
        <taxon>Eukaryota</taxon>
        <taxon>Metazoa</taxon>
        <taxon>Echinodermata</taxon>
        <taxon>Eleutherozoa</taxon>
        <taxon>Echinozoa</taxon>
        <taxon>Holothuroidea</taxon>
        <taxon>Aspidochirotacea</taxon>
        <taxon>Aspidochirotida</taxon>
        <taxon>Stichopodidae</taxon>
        <taxon>Apostichopus</taxon>
    </lineage>
</organism>
<reference evidence="1 2" key="1">
    <citation type="journal article" date="2017" name="PLoS Biol.">
        <title>The sea cucumber genome provides insights into morphological evolution and visceral regeneration.</title>
        <authorList>
            <person name="Zhang X."/>
            <person name="Sun L."/>
            <person name="Yuan J."/>
            <person name="Sun Y."/>
            <person name="Gao Y."/>
            <person name="Zhang L."/>
            <person name="Li S."/>
            <person name="Dai H."/>
            <person name="Hamel J.F."/>
            <person name="Liu C."/>
            <person name="Yu Y."/>
            <person name="Liu S."/>
            <person name="Lin W."/>
            <person name="Guo K."/>
            <person name="Jin S."/>
            <person name="Xu P."/>
            <person name="Storey K.B."/>
            <person name="Huan P."/>
            <person name="Zhang T."/>
            <person name="Zhou Y."/>
            <person name="Zhang J."/>
            <person name="Lin C."/>
            <person name="Li X."/>
            <person name="Xing L."/>
            <person name="Huo D."/>
            <person name="Sun M."/>
            <person name="Wang L."/>
            <person name="Mercier A."/>
            <person name="Li F."/>
            <person name="Yang H."/>
            <person name="Xiang J."/>
        </authorList>
    </citation>
    <scope>NUCLEOTIDE SEQUENCE [LARGE SCALE GENOMIC DNA]</scope>
    <source>
        <strain evidence="1">Shaxun</strain>
        <tissue evidence="1">Muscle</tissue>
    </source>
</reference>
<dbReference type="AlphaFoldDB" id="A0A2G8KQB8"/>
<dbReference type="Proteomes" id="UP000230750">
    <property type="component" value="Unassembled WGS sequence"/>
</dbReference>
<protein>
    <recommendedName>
        <fullName evidence="3">NERD domain-containing protein</fullName>
    </recommendedName>
</protein>
<evidence type="ECO:0000313" key="2">
    <source>
        <dbReference type="Proteomes" id="UP000230750"/>
    </source>
</evidence>
<sequence>MISDNLLFFFAVKELQEKLVIRNNAKKEYHVELHKLWKTVRRQQESEHDDRDESDDGIDEEKCQMNLKKIHEEITDAVAEFRTAMDHFRKEYTAPFFCPLTEVLKCDEQYASSPLSFADIEIKLSHDASTMSFREGSKYYLKTYFPNETTYRVTVGYHKRKKEAKALRKDLGGRQLSHIPDEDIVKTSPILSQRKGISAEENVASCFEKWGKQNEKRMMIFTNLRIPDRAIYYPGNIVSTNGEFDVLVLCDEFILFCQVKGADESCRSGSKRSTLKEAWEQSDKDLLRFGEATRDLSFISNLQMHTAIAVPNLNSDNLEVLGVCKYHRRFILCKCDMEPFSHFVAWISNIINPNNEETPKISEEDYQTLCSRFVGLISKVPIHTEREMILDTHENINPGTYVNRESKLFAIFTPDQLQLYAL</sequence>
<gene>
    <name evidence="1" type="ORF">BSL78_12910</name>
</gene>
<evidence type="ECO:0008006" key="3">
    <source>
        <dbReference type="Google" id="ProtNLM"/>
    </source>
</evidence>
<keyword evidence="2" id="KW-1185">Reference proteome</keyword>
<accession>A0A2G8KQB8</accession>
<name>A0A2G8KQB8_STIJA</name>
<comment type="caution">
    <text evidence="1">The sequence shown here is derived from an EMBL/GenBank/DDBJ whole genome shotgun (WGS) entry which is preliminary data.</text>
</comment>
<evidence type="ECO:0000313" key="1">
    <source>
        <dbReference type="EMBL" id="PIK50204.1"/>
    </source>
</evidence>
<proteinExistence type="predicted"/>
<dbReference type="EMBL" id="MRZV01000429">
    <property type="protein sequence ID" value="PIK50204.1"/>
    <property type="molecule type" value="Genomic_DNA"/>
</dbReference>